<evidence type="ECO:0000313" key="2">
    <source>
        <dbReference type="Proteomes" id="UP000028483"/>
    </source>
</evidence>
<evidence type="ECO:0000313" key="1">
    <source>
        <dbReference type="EMBL" id="CDH07527.1"/>
    </source>
</evidence>
<dbReference type="EMBL" id="CBSX010000196">
    <property type="protein sequence ID" value="CDH07527.1"/>
    <property type="molecule type" value="Genomic_DNA"/>
</dbReference>
<gene>
    <name evidence="1" type="ORF">XBO1_320002</name>
</gene>
<protein>
    <submittedName>
        <fullName evidence="1">Uncharacterized protein</fullName>
    </submittedName>
</protein>
<sequence length="67" mass="8211">MLILIYCYLSRYDVTDLSSLVMIELFHMSKVFFADFYILLNDLHLFHYWCGNIYYSIKCIQFTFRCD</sequence>
<organism evidence="1 2">
    <name type="scientific">Xenorhabdus bovienii str. oregonense</name>
    <dbReference type="NCBI Taxonomy" id="1398202"/>
    <lineage>
        <taxon>Bacteria</taxon>
        <taxon>Pseudomonadati</taxon>
        <taxon>Pseudomonadota</taxon>
        <taxon>Gammaproteobacteria</taxon>
        <taxon>Enterobacterales</taxon>
        <taxon>Morganellaceae</taxon>
        <taxon>Xenorhabdus</taxon>
    </lineage>
</organism>
<dbReference type="Proteomes" id="UP000028483">
    <property type="component" value="Unassembled WGS sequence"/>
</dbReference>
<proteinExistence type="predicted"/>
<name>A0A077NZ61_XENBV</name>
<reference evidence="1" key="1">
    <citation type="submission" date="2013-07" db="EMBL/GenBank/DDBJ databases">
        <title>Sub-species coevolution in mutualistic symbiosis.</title>
        <authorList>
            <person name="Murfin K."/>
            <person name="Klassen J."/>
            <person name="Lee M."/>
            <person name="Forst S."/>
            <person name="Stock P."/>
            <person name="Goodrich-Blair H."/>
        </authorList>
    </citation>
    <scope>NUCLEOTIDE SEQUENCE [LARGE SCALE GENOMIC DNA]</scope>
    <source>
        <strain evidence="1">Oregonense</strain>
    </source>
</reference>
<dbReference type="AlphaFoldDB" id="A0A077NZ61"/>
<dbReference type="HOGENOM" id="CLU_2811469_0_0_6"/>
<accession>A0A077NZ61</accession>
<comment type="caution">
    <text evidence="1">The sequence shown here is derived from an EMBL/GenBank/DDBJ whole genome shotgun (WGS) entry which is preliminary data.</text>
</comment>